<feature type="transmembrane region" description="Helical" evidence="2">
    <location>
        <begin position="721"/>
        <end position="754"/>
    </location>
</feature>
<keyword evidence="4" id="KW-0378">Hydrolase</keyword>
<feature type="region of interest" description="Disordered" evidence="1">
    <location>
        <begin position="677"/>
        <end position="710"/>
    </location>
</feature>
<sequence length="945" mass="101304">MRDEVGWATVGYPRPFRRHQRLALDALAEAFAAGRQRAWVVLPPGAGKTLVGLEAARRLQQPIVVFGPNTAIQGQWVAAWREFTPAHIPAGTGRDLAQPVTALTYQALATFDPDAEVDEEGHGRTGGLRGRLHENGRALVEALETAGPITLLLDECHHLLEVWGRLLAELLDDLPKAHVIGLTGTPPSTLTAGQAELVDRLFGAPLYSTSIPAVVREGHLAPFAELAWFTSPSPTESQWLAAEAERFTELQNDLLAPDFASDSLLSWLDERFVTRRTGTGPAPPLAWSRLEGDAPELAAAALRLHHAGLLALPDGAVMREEHRHDPTAHDWVTLLHDWVTASLLPSDDPRDRAAVDAIKSALPGIGYQLTKRGIRRGRSPVDRVLARSEATTDATVEILAAETANLGDRLRALVLCDHERAAATLPARLRGVLDADAGSARLVLARLLSDPRTAALRPVLVTGRAVAADAATARELVSFVREHAPGLDLDDVPDDEAGTVDVTGRWRSRHWVPLVTRFYEAGATQALVGTRALLGEGWDARGVNTLVDLTTATTPTAVVQTRGRALRVDPDWPEKVAHTWTVVCVSEEHPGGTSSWDRFVRKHDGYFAVTDSGEIAAGVGHVDPRLSPFAPPPVAEFAAENALMLTRAEDRERVRALWQVGTPYRDELMHTIRVTPQRGESARPGPVPETGHRPPALVPAPHGAGRDGHPPAQPYGRANPWWAAAALTALLAAVLAVAALWWPAAVTLMLGAAAGGVRVRRVRAAQLRAGRDLADLATGPDPLAFACAVADALHEAGLSEAGAAAVTAAVERDGTYRLVLTGTSAETSAVFVAALDELLAPLLSPRYVVPRYIVETIPDRPEALRRAGRAWLAGDAPPNAAVYHAVPSVLGANLRRVRAFAAAWNRWVSGGDPVRTATPEGEGILLTHRGQDPFAATTALRVAWR</sequence>
<keyword evidence="2" id="KW-0472">Membrane</keyword>
<evidence type="ECO:0000313" key="5">
    <source>
        <dbReference type="Proteomes" id="UP000284057"/>
    </source>
</evidence>
<keyword evidence="5" id="KW-1185">Reference proteome</keyword>
<dbReference type="PROSITE" id="PS51192">
    <property type="entry name" value="HELICASE_ATP_BIND_1"/>
    <property type="match status" value="1"/>
</dbReference>
<accession>A0A418KXD6</accession>
<evidence type="ECO:0000313" key="4">
    <source>
        <dbReference type="EMBL" id="RIQ37792.1"/>
    </source>
</evidence>
<dbReference type="InterPro" id="IPR027417">
    <property type="entry name" value="P-loop_NTPase"/>
</dbReference>
<dbReference type="OrthoDB" id="9758243at2"/>
<name>A0A418KXD6_9ACTN</name>
<comment type="caution">
    <text evidence="4">The sequence shown here is derived from an EMBL/GenBank/DDBJ whole genome shotgun (WGS) entry which is preliminary data.</text>
</comment>
<dbReference type="PANTHER" id="PTHR47396:SF1">
    <property type="entry name" value="ATP-DEPENDENT HELICASE IRC3-RELATED"/>
    <property type="match status" value="1"/>
</dbReference>
<dbReference type="GO" id="GO:0003677">
    <property type="term" value="F:DNA binding"/>
    <property type="evidence" value="ECO:0007669"/>
    <property type="project" value="InterPro"/>
</dbReference>
<gene>
    <name evidence="4" type="ORF">DY240_00165</name>
</gene>
<feature type="domain" description="Helicase ATP-binding" evidence="3">
    <location>
        <begin position="29"/>
        <end position="204"/>
    </location>
</feature>
<keyword evidence="2" id="KW-1133">Transmembrane helix</keyword>
<dbReference type="InterPro" id="IPR014001">
    <property type="entry name" value="Helicase_ATP-bd"/>
</dbReference>
<dbReference type="EMBL" id="QUAL01000003">
    <property type="protein sequence ID" value="RIQ37792.1"/>
    <property type="molecule type" value="Genomic_DNA"/>
</dbReference>
<keyword evidence="2" id="KW-0812">Transmembrane</keyword>
<dbReference type="GO" id="GO:0016787">
    <property type="term" value="F:hydrolase activity"/>
    <property type="evidence" value="ECO:0007669"/>
    <property type="project" value="InterPro"/>
</dbReference>
<evidence type="ECO:0000256" key="1">
    <source>
        <dbReference type="SAM" id="MobiDB-lite"/>
    </source>
</evidence>
<dbReference type="AlphaFoldDB" id="A0A418KXD6"/>
<protein>
    <submittedName>
        <fullName evidence="4">DEAD/DEAH box helicase</fullName>
    </submittedName>
</protein>
<dbReference type="CDD" id="cd18785">
    <property type="entry name" value="SF2_C"/>
    <property type="match status" value="1"/>
</dbReference>
<organism evidence="4 5">
    <name type="scientific">Jiangella rhizosphaerae</name>
    <dbReference type="NCBI Taxonomy" id="2293569"/>
    <lineage>
        <taxon>Bacteria</taxon>
        <taxon>Bacillati</taxon>
        <taxon>Actinomycetota</taxon>
        <taxon>Actinomycetes</taxon>
        <taxon>Jiangellales</taxon>
        <taxon>Jiangellaceae</taxon>
        <taxon>Jiangella</taxon>
    </lineage>
</organism>
<dbReference type="RefSeq" id="WP_119657956.1">
    <property type="nucleotide sequence ID" value="NZ_QUAL01000003.1"/>
</dbReference>
<proteinExistence type="predicted"/>
<dbReference type="GO" id="GO:0005524">
    <property type="term" value="F:ATP binding"/>
    <property type="evidence" value="ECO:0007669"/>
    <property type="project" value="InterPro"/>
</dbReference>
<dbReference type="Proteomes" id="UP000284057">
    <property type="component" value="Unassembled WGS sequence"/>
</dbReference>
<evidence type="ECO:0000259" key="3">
    <source>
        <dbReference type="PROSITE" id="PS51192"/>
    </source>
</evidence>
<evidence type="ECO:0000256" key="2">
    <source>
        <dbReference type="SAM" id="Phobius"/>
    </source>
</evidence>
<dbReference type="Gene3D" id="3.40.50.300">
    <property type="entry name" value="P-loop containing nucleotide triphosphate hydrolases"/>
    <property type="match status" value="2"/>
</dbReference>
<dbReference type="Pfam" id="PF04851">
    <property type="entry name" value="ResIII"/>
    <property type="match status" value="1"/>
</dbReference>
<dbReference type="InterPro" id="IPR050742">
    <property type="entry name" value="Helicase_Restrict-Modif_Enz"/>
</dbReference>
<dbReference type="GO" id="GO:0004386">
    <property type="term" value="F:helicase activity"/>
    <property type="evidence" value="ECO:0007669"/>
    <property type="project" value="UniProtKB-KW"/>
</dbReference>
<dbReference type="GO" id="GO:0005829">
    <property type="term" value="C:cytosol"/>
    <property type="evidence" value="ECO:0007669"/>
    <property type="project" value="TreeGrafter"/>
</dbReference>
<dbReference type="InterPro" id="IPR006935">
    <property type="entry name" value="Helicase/UvrB_N"/>
</dbReference>
<dbReference type="PANTHER" id="PTHR47396">
    <property type="entry name" value="TYPE I RESTRICTION ENZYME ECOKI R PROTEIN"/>
    <property type="match status" value="1"/>
</dbReference>
<dbReference type="SMART" id="SM00487">
    <property type="entry name" value="DEXDc"/>
    <property type="match status" value="1"/>
</dbReference>
<keyword evidence="4" id="KW-0347">Helicase</keyword>
<keyword evidence="4" id="KW-0067">ATP-binding</keyword>
<reference evidence="4 5" key="1">
    <citation type="submission" date="2018-09" db="EMBL/GenBank/DDBJ databases">
        <title>Isolation, diversity and antifungal activity of actinobacteria from wheat.</title>
        <authorList>
            <person name="Han C."/>
        </authorList>
    </citation>
    <scope>NUCLEOTIDE SEQUENCE [LARGE SCALE GENOMIC DNA]</scope>
    <source>
        <strain evidence="4 5">NEAU-YY265</strain>
    </source>
</reference>
<keyword evidence="4" id="KW-0547">Nucleotide-binding</keyword>
<dbReference type="SUPFAM" id="SSF52540">
    <property type="entry name" value="P-loop containing nucleoside triphosphate hydrolases"/>
    <property type="match status" value="2"/>
</dbReference>